<dbReference type="PANTHER" id="PTHR43537:SF49">
    <property type="entry name" value="TRANSCRIPTIONAL REGULATORY PROTEIN"/>
    <property type="match status" value="1"/>
</dbReference>
<dbReference type="KEGG" id="ppru:FDP22_03475"/>
<dbReference type="Pfam" id="PF00392">
    <property type="entry name" value="GntR"/>
    <property type="match status" value="1"/>
</dbReference>
<reference evidence="5 6" key="1">
    <citation type="submission" date="2019-06" db="EMBL/GenBank/DDBJ databases">
        <title>Genome sequence of Rhodobacteraceae bacterium D4M1.</title>
        <authorList>
            <person name="Cao J."/>
        </authorList>
    </citation>
    <scope>NUCLEOTIDE SEQUENCE [LARGE SCALE GENOMIC DNA]</scope>
    <source>
        <strain evidence="5 6">D4M1</strain>
    </source>
</reference>
<dbReference type="GO" id="GO:0003700">
    <property type="term" value="F:DNA-binding transcription factor activity"/>
    <property type="evidence" value="ECO:0007669"/>
    <property type="project" value="InterPro"/>
</dbReference>
<evidence type="ECO:0000313" key="6">
    <source>
        <dbReference type="Proteomes" id="UP000305888"/>
    </source>
</evidence>
<dbReference type="Pfam" id="PF07729">
    <property type="entry name" value="FCD"/>
    <property type="match status" value="1"/>
</dbReference>
<dbReference type="InterPro" id="IPR036388">
    <property type="entry name" value="WH-like_DNA-bd_sf"/>
</dbReference>
<evidence type="ECO:0000256" key="2">
    <source>
        <dbReference type="ARBA" id="ARBA00023125"/>
    </source>
</evidence>
<keyword evidence="6" id="KW-1185">Reference proteome</keyword>
<dbReference type="PANTHER" id="PTHR43537">
    <property type="entry name" value="TRANSCRIPTIONAL REGULATOR, GNTR FAMILY"/>
    <property type="match status" value="1"/>
</dbReference>
<dbReference type="SMART" id="SM00345">
    <property type="entry name" value="HTH_GNTR"/>
    <property type="match status" value="1"/>
</dbReference>
<dbReference type="OrthoDB" id="5504063at2"/>
<dbReference type="CDD" id="cd07377">
    <property type="entry name" value="WHTH_GntR"/>
    <property type="match status" value="1"/>
</dbReference>
<keyword evidence="3" id="KW-0804">Transcription</keyword>
<dbReference type="PROSITE" id="PS50949">
    <property type="entry name" value="HTH_GNTR"/>
    <property type="match status" value="1"/>
</dbReference>
<sequence>MPPLMTTQSEQITEQLRQMLFEGAFEPGSRLQEIALASRLEVSRTPVRLALAALAQEGLLVYKPQRGFLVRAFSLEEIVDAIRVRGELEAMACRLLAERAEPAVAVFESLAANVEAMAGLLNGGRISSADRMRFLDLNTAFHDAILEASGNETLVTLSRQIARMPMAGPAGMGPVVQRLEGVEAVFEASVREHGGILDALVARQSSRAQAQMREHLYGLSESVRLYLDRLRDTRGHSARPFLRLISGF</sequence>
<name>A0A5B8FGJ3_9RHOB</name>
<gene>
    <name evidence="5" type="ORF">FDP22_03475</name>
</gene>
<keyword evidence="2" id="KW-0238">DNA-binding</keyword>
<evidence type="ECO:0000313" key="5">
    <source>
        <dbReference type="EMBL" id="QDL90928.1"/>
    </source>
</evidence>
<dbReference type="Gene3D" id="1.10.10.10">
    <property type="entry name" value="Winged helix-like DNA-binding domain superfamily/Winged helix DNA-binding domain"/>
    <property type="match status" value="1"/>
</dbReference>
<dbReference type="InterPro" id="IPR011711">
    <property type="entry name" value="GntR_C"/>
</dbReference>
<dbReference type="Gene3D" id="1.20.120.530">
    <property type="entry name" value="GntR ligand-binding domain-like"/>
    <property type="match status" value="1"/>
</dbReference>
<dbReference type="InterPro" id="IPR000524">
    <property type="entry name" value="Tscrpt_reg_HTH_GntR"/>
</dbReference>
<dbReference type="InterPro" id="IPR036390">
    <property type="entry name" value="WH_DNA-bd_sf"/>
</dbReference>
<dbReference type="Proteomes" id="UP000305888">
    <property type="component" value="Chromosome"/>
</dbReference>
<accession>A0A5B8FGJ3</accession>
<dbReference type="GO" id="GO:0003677">
    <property type="term" value="F:DNA binding"/>
    <property type="evidence" value="ECO:0007669"/>
    <property type="project" value="UniProtKB-KW"/>
</dbReference>
<dbReference type="AlphaFoldDB" id="A0A5B8FGJ3"/>
<keyword evidence="1" id="KW-0805">Transcription regulation</keyword>
<proteinExistence type="predicted"/>
<dbReference type="InterPro" id="IPR008920">
    <property type="entry name" value="TF_FadR/GntR_C"/>
</dbReference>
<protein>
    <submittedName>
        <fullName evidence="5">GntR family transcriptional regulator</fullName>
    </submittedName>
</protein>
<evidence type="ECO:0000259" key="4">
    <source>
        <dbReference type="PROSITE" id="PS50949"/>
    </source>
</evidence>
<dbReference type="EMBL" id="CP040818">
    <property type="protein sequence ID" value="QDL90928.1"/>
    <property type="molecule type" value="Genomic_DNA"/>
</dbReference>
<feature type="domain" description="HTH gntR-type" evidence="4">
    <location>
        <begin position="6"/>
        <end position="73"/>
    </location>
</feature>
<organism evidence="5 6">
    <name type="scientific">Paroceanicella profunda</name>
    <dbReference type="NCBI Taxonomy" id="2579971"/>
    <lineage>
        <taxon>Bacteria</taxon>
        <taxon>Pseudomonadati</taxon>
        <taxon>Pseudomonadota</taxon>
        <taxon>Alphaproteobacteria</taxon>
        <taxon>Rhodobacterales</taxon>
        <taxon>Paracoccaceae</taxon>
        <taxon>Paroceanicella</taxon>
    </lineage>
</organism>
<dbReference type="SUPFAM" id="SSF46785">
    <property type="entry name" value="Winged helix' DNA-binding domain"/>
    <property type="match status" value="1"/>
</dbReference>
<evidence type="ECO:0000256" key="3">
    <source>
        <dbReference type="ARBA" id="ARBA00023163"/>
    </source>
</evidence>
<dbReference type="SUPFAM" id="SSF48008">
    <property type="entry name" value="GntR ligand-binding domain-like"/>
    <property type="match status" value="1"/>
</dbReference>
<evidence type="ECO:0000256" key="1">
    <source>
        <dbReference type="ARBA" id="ARBA00023015"/>
    </source>
</evidence>
<dbReference type="SMART" id="SM00895">
    <property type="entry name" value="FCD"/>
    <property type="match status" value="1"/>
</dbReference>